<reference evidence="1 2" key="1">
    <citation type="journal article" date="2022" name="Nat. Genet.">
        <title>Improved pea reference genome and pan-genome highlight genomic features and evolutionary characteristics.</title>
        <authorList>
            <person name="Yang T."/>
            <person name="Liu R."/>
            <person name="Luo Y."/>
            <person name="Hu S."/>
            <person name="Wang D."/>
            <person name="Wang C."/>
            <person name="Pandey M.K."/>
            <person name="Ge S."/>
            <person name="Xu Q."/>
            <person name="Li N."/>
            <person name="Li G."/>
            <person name="Huang Y."/>
            <person name="Saxena R.K."/>
            <person name="Ji Y."/>
            <person name="Li M."/>
            <person name="Yan X."/>
            <person name="He Y."/>
            <person name="Liu Y."/>
            <person name="Wang X."/>
            <person name="Xiang C."/>
            <person name="Varshney R.K."/>
            <person name="Ding H."/>
            <person name="Gao S."/>
            <person name="Zong X."/>
        </authorList>
    </citation>
    <scope>NUCLEOTIDE SEQUENCE [LARGE SCALE GENOMIC DNA]</scope>
    <source>
        <strain evidence="1 2">cv. Zhongwan 6</strain>
    </source>
</reference>
<sequence>NFLFIMNISELLNFLKDNPNTTVPFPWKQIYDVETGLIFYKHIENGFFIYDFRPLVNIRRGVFWNNFLWSASIDCPDTRQMITNSQNSDGVSSVYLFCITCCDDITIYCIVDQPVFRCFICNGIVGRLP</sequence>
<proteinExistence type="predicted"/>
<protein>
    <submittedName>
        <fullName evidence="1">Uncharacterized protein</fullName>
    </submittedName>
</protein>
<keyword evidence="2" id="KW-1185">Reference proteome</keyword>
<dbReference type="AlphaFoldDB" id="A0A9D5AX92"/>
<evidence type="ECO:0000313" key="1">
    <source>
        <dbReference type="EMBL" id="KAI5422019.1"/>
    </source>
</evidence>
<evidence type="ECO:0000313" key="2">
    <source>
        <dbReference type="Proteomes" id="UP001058974"/>
    </source>
</evidence>
<organism evidence="1 2">
    <name type="scientific">Pisum sativum</name>
    <name type="common">Garden pea</name>
    <name type="synonym">Lathyrus oleraceus</name>
    <dbReference type="NCBI Taxonomy" id="3888"/>
    <lineage>
        <taxon>Eukaryota</taxon>
        <taxon>Viridiplantae</taxon>
        <taxon>Streptophyta</taxon>
        <taxon>Embryophyta</taxon>
        <taxon>Tracheophyta</taxon>
        <taxon>Spermatophyta</taxon>
        <taxon>Magnoliopsida</taxon>
        <taxon>eudicotyledons</taxon>
        <taxon>Gunneridae</taxon>
        <taxon>Pentapetalae</taxon>
        <taxon>rosids</taxon>
        <taxon>fabids</taxon>
        <taxon>Fabales</taxon>
        <taxon>Fabaceae</taxon>
        <taxon>Papilionoideae</taxon>
        <taxon>50 kb inversion clade</taxon>
        <taxon>NPAAA clade</taxon>
        <taxon>Hologalegina</taxon>
        <taxon>IRL clade</taxon>
        <taxon>Fabeae</taxon>
        <taxon>Lathyrus</taxon>
    </lineage>
</organism>
<dbReference type="Gramene" id="Psat04G0546200-T1">
    <property type="protein sequence ID" value="KAI5422019.1"/>
    <property type="gene ID" value="KIW84_045462"/>
</dbReference>
<accession>A0A9D5AX92</accession>
<name>A0A9D5AX92_PEA</name>
<feature type="non-terminal residue" evidence="1">
    <location>
        <position position="1"/>
    </location>
</feature>
<dbReference type="Proteomes" id="UP001058974">
    <property type="component" value="Chromosome 4"/>
</dbReference>
<comment type="caution">
    <text evidence="1">The sequence shown here is derived from an EMBL/GenBank/DDBJ whole genome shotgun (WGS) entry which is preliminary data.</text>
</comment>
<dbReference type="EMBL" id="JAMSHJ010000004">
    <property type="protein sequence ID" value="KAI5422019.1"/>
    <property type="molecule type" value="Genomic_DNA"/>
</dbReference>
<gene>
    <name evidence="1" type="ORF">KIW84_045462</name>
</gene>